<gene>
    <name evidence="3" type="ORF">BUZ61_08015</name>
    <name evidence="2" type="ORF">J3T88_04605</name>
    <name evidence="4" type="ORF">NCTC13834_02291</name>
</gene>
<keyword evidence="7" id="KW-1185">Reference proteome</keyword>
<reference evidence="4 6" key="3">
    <citation type="submission" date="2018-06" db="EMBL/GenBank/DDBJ databases">
        <authorList>
            <consortium name="Pathogen Informatics"/>
            <person name="Doyle S."/>
        </authorList>
    </citation>
    <scope>NUCLEOTIDE SEQUENCE [LARGE SCALE GENOMIC DNA]</scope>
    <source>
        <strain evidence="4 6">NCTC13834</strain>
    </source>
</reference>
<dbReference type="Proteomes" id="UP000664081">
    <property type="component" value="Unassembled WGS sequence"/>
</dbReference>
<keyword evidence="1" id="KW-0472">Membrane</keyword>
<keyword evidence="1" id="KW-0812">Transmembrane</keyword>
<evidence type="ECO:0000313" key="7">
    <source>
        <dbReference type="Proteomes" id="UP000664081"/>
    </source>
</evidence>
<dbReference type="EMBL" id="JAFNLT010000003">
    <property type="protein sequence ID" value="MBO1226605.1"/>
    <property type="molecule type" value="Genomic_DNA"/>
</dbReference>
<dbReference type="EMBL" id="PZHR01000037">
    <property type="protein sequence ID" value="PTK58765.1"/>
    <property type="molecule type" value="Genomic_DNA"/>
</dbReference>
<keyword evidence="1" id="KW-1133">Transmembrane helix</keyword>
<dbReference type="GeneID" id="66777695"/>
<proteinExistence type="predicted"/>
<dbReference type="RefSeq" id="WP_096810775.1">
    <property type="nucleotide sequence ID" value="NZ_BMCF01000005.1"/>
</dbReference>
<protein>
    <submittedName>
        <fullName evidence="3">Amino acid transporter</fullName>
    </submittedName>
    <submittedName>
        <fullName evidence="4">Membrane protein</fullName>
    </submittedName>
</protein>
<reference evidence="2 7" key="4">
    <citation type="submission" date="2021-03" db="EMBL/GenBank/DDBJ databases">
        <title>Staphylococci and Mammaliicocci in bats.</title>
        <authorList>
            <person name="Fountain K."/>
        </authorList>
    </citation>
    <scope>NUCLEOTIDE SEQUENCE [LARGE SCALE GENOMIC DNA]</scope>
    <source>
        <strain evidence="2 7">18_1_E_SW</strain>
    </source>
</reference>
<organism evidence="3 5">
    <name type="scientific">Staphylococcus nepalensis</name>
    <dbReference type="NCBI Taxonomy" id="214473"/>
    <lineage>
        <taxon>Bacteria</taxon>
        <taxon>Bacillati</taxon>
        <taxon>Bacillota</taxon>
        <taxon>Bacilli</taxon>
        <taxon>Bacillales</taxon>
        <taxon>Staphylococcaceae</taxon>
        <taxon>Staphylococcus</taxon>
    </lineage>
</organism>
<evidence type="ECO:0000313" key="4">
    <source>
        <dbReference type="EMBL" id="SUM55916.1"/>
    </source>
</evidence>
<feature type="transmembrane region" description="Helical" evidence="1">
    <location>
        <begin position="59"/>
        <end position="81"/>
    </location>
</feature>
<feature type="transmembrane region" description="Helical" evidence="1">
    <location>
        <begin position="219"/>
        <end position="245"/>
    </location>
</feature>
<reference evidence="3 5" key="1">
    <citation type="journal article" date="2016" name="Front. Microbiol.">
        <title>Comprehensive Phylogenetic Analysis of Bovine Non-aureus Staphylococci Species Based on Whole-Genome Sequencing.</title>
        <authorList>
            <person name="Naushad S."/>
            <person name="Barkema H.W."/>
            <person name="Luby C."/>
            <person name="Condas L.A."/>
            <person name="Nobrega D.B."/>
            <person name="Carson D.A."/>
            <person name="De Buck J."/>
        </authorList>
    </citation>
    <scope>NUCLEOTIDE SEQUENCE [LARGE SCALE GENOMIC DNA]</scope>
    <source>
        <strain evidence="3 5">SNUC 4337</strain>
    </source>
</reference>
<dbReference type="Proteomes" id="UP000254412">
    <property type="component" value="Unassembled WGS sequence"/>
</dbReference>
<evidence type="ECO:0000313" key="5">
    <source>
        <dbReference type="Proteomes" id="UP000240400"/>
    </source>
</evidence>
<evidence type="ECO:0000313" key="6">
    <source>
        <dbReference type="Proteomes" id="UP000254412"/>
    </source>
</evidence>
<evidence type="ECO:0000313" key="2">
    <source>
        <dbReference type="EMBL" id="MBO1226605.1"/>
    </source>
</evidence>
<feature type="transmembrane region" description="Helical" evidence="1">
    <location>
        <begin position="150"/>
        <end position="173"/>
    </location>
</feature>
<feature type="transmembrane region" description="Helical" evidence="1">
    <location>
        <begin position="180"/>
        <end position="199"/>
    </location>
</feature>
<feature type="transmembrane region" description="Helical" evidence="1">
    <location>
        <begin position="105"/>
        <end position="130"/>
    </location>
</feature>
<evidence type="ECO:0000313" key="3">
    <source>
        <dbReference type="EMBL" id="PTK58765.1"/>
    </source>
</evidence>
<evidence type="ECO:0000256" key="1">
    <source>
        <dbReference type="SAM" id="Phobius"/>
    </source>
</evidence>
<dbReference type="AlphaFoldDB" id="A0A2T4S9Z4"/>
<reference evidence="3" key="2">
    <citation type="submission" date="2018-03" db="EMBL/GenBank/DDBJ databases">
        <authorList>
            <person name="Keele B.F."/>
        </authorList>
    </citation>
    <scope>NUCLEOTIDE SEQUENCE</scope>
    <source>
        <strain evidence="3">SNUC 4337</strain>
    </source>
</reference>
<feature type="transmembrane region" description="Helical" evidence="1">
    <location>
        <begin position="18"/>
        <end position="39"/>
    </location>
</feature>
<sequence>MLFRNIFLNISSRTSAKIFFAIALYPLLYLITLFLPTNFMQVGGVNNGLSGLDFYCGILLAQSQFAIPLIMMSYFVSLLFYEEYSSGKLIFYKDIKRTKLLNTKLFTLITIYTIYFFILFIVSEVLYFTFIKNFNYASGMFLPTETEDMYSDILSIFGIFGISFIAICFAVLLSMKFSTGFTILGVILLFMFISIAPLIHGLHYLFPNGFTDANSLKVFLSQFIIILIMSIAYCLILYAASLILFKRIEY</sequence>
<dbReference type="Proteomes" id="UP000240400">
    <property type="component" value="Unassembled WGS sequence"/>
</dbReference>
<name>A0A2T4S9Z4_9STAP</name>
<dbReference type="OrthoDB" id="2414117at2"/>
<accession>A0A2T4S9Z4</accession>
<dbReference type="EMBL" id="UHDS01000001">
    <property type="protein sequence ID" value="SUM55916.1"/>
    <property type="molecule type" value="Genomic_DNA"/>
</dbReference>